<sequence>GSDSYVGRASQHPIGKNRPRQQSALLRSATSSAIHFPAFYIKHYFQVKMTRNQLCFLFL</sequence>
<organism evidence="2 3">
    <name type="scientific">Larinioides sclopetarius</name>
    <dbReference type="NCBI Taxonomy" id="280406"/>
    <lineage>
        <taxon>Eukaryota</taxon>
        <taxon>Metazoa</taxon>
        <taxon>Ecdysozoa</taxon>
        <taxon>Arthropoda</taxon>
        <taxon>Chelicerata</taxon>
        <taxon>Arachnida</taxon>
        <taxon>Araneae</taxon>
        <taxon>Araneomorphae</taxon>
        <taxon>Entelegynae</taxon>
        <taxon>Araneoidea</taxon>
        <taxon>Araneidae</taxon>
        <taxon>Larinioides</taxon>
    </lineage>
</organism>
<reference evidence="2 3" key="1">
    <citation type="submission" date="2024-04" db="EMBL/GenBank/DDBJ databases">
        <authorList>
            <person name="Rising A."/>
            <person name="Reimegard J."/>
            <person name="Sonavane S."/>
            <person name="Akerstrom W."/>
            <person name="Nylinder S."/>
            <person name="Hedman E."/>
            <person name="Kallberg Y."/>
        </authorList>
    </citation>
    <scope>NUCLEOTIDE SEQUENCE [LARGE SCALE GENOMIC DNA]</scope>
</reference>
<evidence type="ECO:0000256" key="1">
    <source>
        <dbReference type="SAM" id="MobiDB-lite"/>
    </source>
</evidence>
<comment type="caution">
    <text evidence="2">The sequence shown here is derived from an EMBL/GenBank/DDBJ whole genome shotgun (WGS) entry which is preliminary data.</text>
</comment>
<evidence type="ECO:0000313" key="2">
    <source>
        <dbReference type="EMBL" id="CAL1273775.1"/>
    </source>
</evidence>
<gene>
    <name evidence="2" type="ORF">LARSCL_LOCUS7082</name>
</gene>
<dbReference type="EMBL" id="CAXIEN010000070">
    <property type="protein sequence ID" value="CAL1273775.1"/>
    <property type="molecule type" value="Genomic_DNA"/>
</dbReference>
<feature type="region of interest" description="Disordered" evidence="1">
    <location>
        <begin position="1"/>
        <end position="22"/>
    </location>
</feature>
<name>A0AAV1ZTK1_9ARAC</name>
<feature type="non-terminal residue" evidence="2">
    <location>
        <position position="1"/>
    </location>
</feature>
<protein>
    <submittedName>
        <fullName evidence="2">Uncharacterized protein</fullName>
    </submittedName>
</protein>
<dbReference type="Proteomes" id="UP001497382">
    <property type="component" value="Unassembled WGS sequence"/>
</dbReference>
<evidence type="ECO:0000313" key="3">
    <source>
        <dbReference type="Proteomes" id="UP001497382"/>
    </source>
</evidence>
<keyword evidence="3" id="KW-1185">Reference proteome</keyword>
<dbReference type="AlphaFoldDB" id="A0AAV1ZTK1"/>
<accession>A0AAV1ZTK1</accession>
<proteinExistence type="predicted"/>